<protein>
    <submittedName>
        <fullName evidence="1">Uncharacterized protein</fullName>
    </submittedName>
</protein>
<dbReference type="AlphaFoldDB" id="A0A835YN04"/>
<organism evidence="1 2">
    <name type="scientific">Tribonema minus</name>
    <dbReference type="NCBI Taxonomy" id="303371"/>
    <lineage>
        <taxon>Eukaryota</taxon>
        <taxon>Sar</taxon>
        <taxon>Stramenopiles</taxon>
        <taxon>Ochrophyta</taxon>
        <taxon>PX clade</taxon>
        <taxon>Xanthophyceae</taxon>
        <taxon>Tribonematales</taxon>
        <taxon>Tribonemataceae</taxon>
        <taxon>Tribonema</taxon>
    </lineage>
</organism>
<dbReference type="Proteomes" id="UP000664859">
    <property type="component" value="Unassembled WGS sequence"/>
</dbReference>
<evidence type="ECO:0000313" key="2">
    <source>
        <dbReference type="Proteomes" id="UP000664859"/>
    </source>
</evidence>
<gene>
    <name evidence="1" type="ORF">JKP88DRAFT_248329</name>
</gene>
<evidence type="ECO:0000313" key="1">
    <source>
        <dbReference type="EMBL" id="KAG5178245.1"/>
    </source>
</evidence>
<name>A0A835YN04_9STRA</name>
<dbReference type="EMBL" id="JAFCMP010000517">
    <property type="protein sequence ID" value="KAG5178245.1"/>
    <property type="molecule type" value="Genomic_DNA"/>
</dbReference>
<accession>A0A835YN04</accession>
<proteinExistence type="predicted"/>
<reference evidence="1" key="1">
    <citation type="submission" date="2021-02" db="EMBL/GenBank/DDBJ databases">
        <title>First Annotated Genome of the Yellow-green Alga Tribonema minus.</title>
        <authorList>
            <person name="Mahan K.M."/>
        </authorList>
    </citation>
    <scope>NUCLEOTIDE SEQUENCE</scope>
    <source>
        <strain evidence="1">UTEX B ZZ1240</strain>
    </source>
</reference>
<comment type="caution">
    <text evidence="1">The sequence shown here is derived from an EMBL/GenBank/DDBJ whole genome shotgun (WGS) entry which is preliminary data.</text>
</comment>
<sequence length="222" mass="25693">MFKRKSDCRDLDAVTSQQCKRCKVIKDVSCYTSHPTNKSGLQAYCEPCAKEYGHKYFNSDKVYVIKMVSDAAANSRARRLKRREMGSFSFTTEDVEALRGQQGGRCELSGIPVVRKMHSNWQESPDRIDTTRDYTRHNVRLVALEFNGSCQWTPAKIQYAFLTQHEANAAAVEEEYQKALLKPPRRTTATHPKIEWRTVGRVQEVKCNRCNDFKHPRCFYLL</sequence>
<keyword evidence="2" id="KW-1185">Reference proteome</keyword>